<keyword evidence="1" id="KW-0472">Membrane</keyword>
<organism evidence="2 3">
    <name type="scientific">Saccharopolyspora taberi</name>
    <dbReference type="NCBI Taxonomy" id="60895"/>
    <lineage>
        <taxon>Bacteria</taxon>
        <taxon>Bacillati</taxon>
        <taxon>Actinomycetota</taxon>
        <taxon>Actinomycetes</taxon>
        <taxon>Pseudonocardiales</taxon>
        <taxon>Pseudonocardiaceae</taxon>
        <taxon>Saccharopolyspora</taxon>
    </lineage>
</organism>
<dbReference type="RefSeq" id="WP_344680030.1">
    <property type="nucleotide sequence ID" value="NZ_BAAAUX010000013.1"/>
</dbReference>
<keyword evidence="3" id="KW-1185">Reference proteome</keyword>
<dbReference type="InterPro" id="IPR021517">
    <property type="entry name" value="DUF3180"/>
</dbReference>
<feature type="transmembrane region" description="Helical" evidence="1">
    <location>
        <begin position="9"/>
        <end position="28"/>
    </location>
</feature>
<keyword evidence="1" id="KW-0812">Transmembrane</keyword>
<name>A0ABN3VCB9_9PSEU</name>
<feature type="transmembrane region" description="Helical" evidence="1">
    <location>
        <begin position="86"/>
        <end position="104"/>
    </location>
</feature>
<evidence type="ECO:0000313" key="2">
    <source>
        <dbReference type="EMBL" id="GAA2791249.1"/>
    </source>
</evidence>
<sequence length="154" mass="16102">MSFTQPRQLIAAALVPGVLVYLVVRLVYGGLPQLPVLAGGTLLLIALVDLVLALVMRPRIKRRPGTEPVEPLTAARAVALAKASSLAGSIMGGVWLGLLAYLLPERATVEAANADTAAAVVGLISAAALVAAGLWLENCLRNPDEPEEPYDDEE</sequence>
<dbReference type="Pfam" id="PF11377">
    <property type="entry name" value="DUF3180"/>
    <property type="match status" value="1"/>
</dbReference>
<protein>
    <submittedName>
        <fullName evidence="2">DUF3180 domain-containing protein</fullName>
    </submittedName>
</protein>
<keyword evidence="1" id="KW-1133">Transmembrane helix</keyword>
<dbReference type="EMBL" id="BAAAUX010000013">
    <property type="protein sequence ID" value="GAA2791249.1"/>
    <property type="molecule type" value="Genomic_DNA"/>
</dbReference>
<dbReference type="Proteomes" id="UP001500979">
    <property type="component" value="Unassembled WGS sequence"/>
</dbReference>
<evidence type="ECO:0000256" key="1">
    <source>
        <dbReference type="SAM" id="Phobius"/>
    </source>
</evidence>
<accession>A0ABN3VCB9</accession>
<evidence type="ECO:0000313" key="3">
    <source>
        <dbReference type="Proteomes" id="UP001500979"/>
    </source>
</evidence>
<feature type="transmembrane region" description="Helical" evidence="1">
    <location>
        <begin position="116"/>
        <end position="136"/>
    </location>
</feature>
<proteinExistence type="predicted"/>
<reference evidence="2 3" key="1">
    <citation type="journal article" date="2019" name="Int. J. Syst. Evol. Microbiol.">
        <title>The Global Catalogue of Microorganisms (GCM) 10K type strain sequencing project: providing services to taxonomists for standard genome sequencing and annotation.</title>
        <authorList>
            <consortium name="The Broad Institute Genomics Platform"/>
            <consortium name="The Broad Institute Genome Sequencing Center for Infectious Disease"/>
            <person name="Wu L."/>
            <person name="Ma J."/>
        </authorList>
    </citation>
    <scope>NUCLEOTIDE SEQUENCE [LARGE SCALE GENOMIC DNA]</scope>
    <source>
        <strain evidence="2 3">JCM 9383</strain>
    </source>
</reference>
<gene>
    <name evidence="2" type="ORF">GCM10010470_27540</name>
</gene>
<comment type="caution">
    <text evidence="2">The sequence shown here is derived from an EMBL/GenBank/DDBJ whole genome shotgun (WGS) entry which is preliminary data.</text>
</comment>
<feature type="transmembrane region" description="Helical" evidence="1">
    <location>
        <begin position="34"/>
        <end position="55"/>
    </location>
</feature>